<reference evidence="2 3" key="1">
    <citation type="submission" date="2015-09" db="EMBL/GenBank/DDBJ databases">
        <authorList>
            <consortium name="Swine Surveillance"/>
        </authorList>
    </citation>
    <scope>NUCLEOTIDE SEQUENCE [LARGE SCALE GENOMIC DNA]</scope>
    <source>
        <strain evidence="2 3">CECT 7557</strain>
    </source>
</reference>
<dbReference type="EMBL" id="CYSD01000042">
    <property type="protein sequence ID" value="CUH81223.1"/>
    <property type="molecule type" value="Genomic_DNA"/>
</dbReference>
<accession>A0A0P1GHN3</accession>
<sequence>MKVGILQTGRAPEALMDQTGDYDALFRDLLAGHGFDFVTFAVLDGEFPASVEDADAWLITGSRHGVYEDHDWIPPLEALIRKIDARRLPLVGVCFGHQIIAQALGGRVEKFKGGWSVGATEYDCAGTPLVLNAWHQDQIVERPKGAQVAASSAFCKNAVLTYGDHIWTVQAHPEFTADFIDALIRTRGRGVVPDAQLEAATEQLSTPTDNAKIARKIAAFFKKPRP</sequence>
<dbReference type="GO" id="GO:0005829">
    <property type="term" value="C:cytosol"/>
    <property type="evidence" value="ECO:0007669"/>
    <property type="project" value="TreeGrafter"/>
</dbReference>
<dbReference type="InterPro" id="IPR017926">
    <property type="entry name" value="GATASE"/>
</dbReference>
<feature type="domain" description="Glutamine amidotransferase" evidence="1">
    <location>
        <begin position="73"/>
        <end position="177"/>
    </location>
</feature>
<dbReference type="EC" id="6.3.5.2" evidence="2"/>
<name>A0A0P1GHN3_9RHOB</name>
<evidence type="ECO:0000313" key="3">
    <source>
        <dbReference type="Proteomes" id="UP000052022"/>
    </source>
</evidence>
<evidence type="ECO:0000259" key="1">
    <source>
        <dbReference type="Pfam" id="PF00117"/>
    </source>
</evidence>
<protein>
    <submittedName>
        <fullName evidence="2">GMP synthase [glutamine-hydrolyzing]</fullName>
        <ecNumber evidence="2">6.3.5.2</ecNumber>
    </submittedName>
</protein>
<organism evidence="2 3">
    <name type="scientific">Tritonibacter multivorans</name>
    <dbReference type="NCBI Taxonomy" id="928856"/>
    <lineage>
        <taxon>Bacteria</taxon>
        <taxon>Pseudomonadati</taxon>
        <taxon>Pseudomonadota</taxon>
        <taxon>Alphaproteobacteria</taxon>
        <taxon>Rhodobacterales</taxon>
        <taxon>Paracoccaceae</taxon>
        <taxon>Tritonibacter</taxon>
    </lineage>
</organism>
<dbReference type="OrthoDB" id="7365442at2"/>
<gene>
    <name evidence="2" type="primary">guaA_2</name>
    <name evidence="2" type="ORF">TRM7557_03303</name>
</gene>
<keyword evidence="3" id="KW-1185">Reference proteome</keyword>
<keyword evidence="2" id="KW-0436">Ligase</keyword>
<dbReference type="InterPro" id="IPR044992">
    <property type="entry name" value="ChyE-like"/>
</dbReference>
<dbReference type="PANTHER" id="PTHR42695:SF5">
    <property type="entry name" value="GLUTAMINE AMIDOTRANSFERASE YLR126C-RELATED"/>
    <property type="match status" value="1"/>
</dbReference>
<dbReference type="Proteomes" id="UP000052022">
    <property type="component" value="Unassembled WGS sequence"/>
</dbReference>
<dbReference type="Gene3D" id="3.40.50.880">
    <property type="match status" value="1"/>
</dbReference>
<dbReference type="Pfam" id="PF00117">
    <property type="entry name" value="GATase"/>
    <property type="match status" value="1"/>
</dbReference>
<dbReference type="InterPro" id="IPR029062">
    <property type="entry name" value="Class_I_gatase-like"/>
</dbReference>
<dbReference type="CDD" id="cd01741">
    <property type="entry name" value="GATase1_1"/>
    <property type="match status" value="1"/>
</dbReference>
<dbReference type="SUPFAM" id="SSF52317">
    <property type="entry name" value="Class I glutamine amidotransferase-like"/>
    <property type="match status" value="1"/>
</dbReference>
<dbReference type="AlphaFoldDB" id="A0A0P1GHN3"/>
<dbReference type="STRING" id="928856.SAMN04488049_102139"/>
<dbReference type="RefSeq" id="WP_058291297.1">
    <property type="nucleotide sequence ID" value="NZ_CYSD01000042.1"/>
</dbReference>
<proteinExistence type="predicted"/>
<dbReference type="GO" id="GO:0003922">
    <property type="term" value="F:GMP synthase (glutamine-hydrolyzing) activity"/>
    <property type="evidence" value="ECO:0007669"/>
    <property type="project" value="UniProtKB-EC"/>
</dbReference>
<dbReference type="PANTHER" id="PTHR42695">
    <property type="entry name" value="GLUTAMINE AMIDOTRANSFERASE YLR126C-RELATED"/>
    <property type="match status" value="1"/>
</dbReference>
<evidence type="ECO:0000313" key="2">
    <source>
        <dbReference type="EMBL" id="CUH81223.1"/>
    </source>
</evidence>
<dbReference type="PROSITE" id="PS51273">
    <property type="entry name" value="GATASE_TYPE_1"/>
    <property type="match status" value="1"/>
</dbReference>